<evidence type="ECO:0000256" key="16">
    <source>
        <dbReference type="ARBA" id="ARBA00042798"/>
    </source>
</evidence>
<dbReference type="InterPro" id="IPR047127">
    <property type="entry name" value="MutT-like"/>
</dbReference>
<keyword evidence="6" id="KW-0227">DNA damage</keyword>
<feature type="domain" description="Nudix hydrolase" evidence="18">
    <location>
        <begin position="20"/>
        <end position="144"/>
    </location>
</feature>
<evidence type="ECO:0000256" key="14">
    <source>
        <dbReference type="ARBA" id="ARBA00041592"/>
    </source>
</evidence>
<comment type="cofactor">
    <cofactor evidence="1">
        <name>Mg(2+)</name>
        <dbReference type="ChEBI" id="CHEBI:18420"/>
    </cofactor>
</comment>
<comment type="similarity">
    <text evidence="2 17">Belongs to the Nudix hydrolase family.</text>
</comment>
<organism evidence="19 20">
    <name type="scientific">Rhodoferax aquaticus</name>
    <dbReference type="NCBI Taxonomy" id="2527691"/>
    <lineage>
        <taxon>Bacteria</taxon>
        <taxon>Pseudomonadati</taxon>
        <taxon>Pseudomonadota</taxon>
        <taxon>Betaproteobacteria</taxon>
        <taxon>Burkholderiales</taxon>
        <taxon>Comamonadaceae</taxon>
        <taxon>Rhodoferax</taxon>
    </lineage>
</organism>
<evidence type="ECO:0000256" key="10">
    <source>
        <dbReference type="ARBA" id="ARBA00035861"/>
    </source>
</evidence>
<keyword evidence="3" id="KW-0515">Mutator protein</keyword>
<evidence type="ECO:0000313" key="20">
    <source>
        <dbReference type="Proteomes" id="UP000317365"/>
    </source>
</evidence>
<dbReference type="InterPro" id="IPR020476">
    <property type="entry name" value="Nudix_hydrolase"/>
</dbReference>
<dbReference type="EMBL" id="CP036282">
    <property type="protein sequence ID" value="QDL55614.1"/>
    <property type="molecule type" value="Genomic_DNA"/>
</dbReference>
<reference evidence="20" key="1">
    <citation type="submission" date="2019-02" db="EMBL/GenBank/DDBJ databases">
        <title>Complete genome sequence of Rhodoferax sp. Gr-4.</title>
        <authorList>
            <person name="Jin L."/>
        </authorList>
    </citation>
    <scope>NUCLEOTIDE SEQUENCE [LARGE SCALE GENOMIC DNA]</scope>
    <source>
        <strain evidence="20">Gr-4</strain>
    </source>
</reference>
<dbReference type="InterPro" id="IPR020084">
    <property type="entry name" value="NUDIX_hydrolase_CS"/>
</dbReference>
<dbReference type="GO" id="GO:0008413">
    <property type="term" value="F:8-oxo-7,8-dihydroguanosine triphosphate pyrophosphatase activity"/>
    <property type="evidence" value="ECO:0007669"/>
    <property type="project" value="TreeGrafter"/>
</dbReference>
<evidence type="ECO:0000256" key="15">
    <source>
        <dbReference type="ARBA" id="ARBA00041979"/>
    </source>
</evidence>
<dbReference type="RefSeq" id="WP_142812769.1">
    <property type="nucleotide sequence ID" value="NZ_CP036282.1"/>
</dbReference>
<dbReference type="Proteomes" id="UP000317365">
    <property type="component" value="Chromosome"/>
</dbReference>
<name>A0A515ESH6_9BURK</name>
<dbReference type="CDD" id="cd03425">
    <property type="entry name" value="NUDIX_MutT_NudA_like"/>
    <property type="match status" value="1"/>
</dbReference>
<evidence type="ECO:0000256" key="8">
    <source>
        <dbReference type="ARBA" id="ARBA00022842"/>
    </source>
</evidence>
<dbReference type="InterPro" id="IPR015797">
    <property type="entry name" value="NUDIX_hydrolase-like_dom_sf"/>
</dbReference>
<dbReference type="AlphaFoldDB" id="A0A515ESH6"/>
<evidence type="ECO:0000256" key="13">
    <source>
        <dbReference type="ARBA" id="ARBA00040794"/>
    </source>
</evidence>
<evidence type="ECO:0000256" key="2">
    <source>
        <dbReference type="ARBA" id="ARBA00005582"/>
    </source>
</evidence>
<dbReference type="InterPro" id="IPR000086">
    <property type="entry name" value="NUDIX_hydrolase_dom"/>
</dbReference>
<comment type="catalytic activity">
    <reaction evidence="11">
        <text>8-oxo-GTP + H2O = 8-oxo-GMP + diphosphate + H(+)</text>
        <dbReference type="Rhea" id="RHEA:67616"/>
        <dbReference type="ChEBI" id="CHEBI:15377"/>
        <dbReference type="ChEBI" id="CHEBI:15378"/>
        <dbReference type="ChEBI" id="CHEBI:33019"/>
        <dbReference type="ChEBI" id="CHEBI:143553"/>
        <dbReference type="ChEBI" id="CHEBI:145694"/>
    </reaction>
</comment>
<evidence type="ECO:0000256" key="5">
    <source>
        <dbReference type="ARBA" id="ARBA00022723"/>
    </source>
</evidence>
<evidence type="ECO:0000259" key="18">
    <source>
        <dbReference type="PROSITE" id="PS51462"/>
    </source>
</evidence>
<dbReference type="GO" id="GO:0006260">
    <property type="term" value="P:DNA replication"/>
    <property type="evidence" value="ECO:0007669"/>
    <property type="project" value="UniProtKB-KW"/>
</dbReference>
<sequence length="153" mass="17221">MQVLVADASIARQSDDSRKITEVAVGILISEAGEFLLTSRPQGKAYEGFWEFPGGKIEEGESVHEALRRELFEELGIEISESIVWKTSIVDYPHALVKLHFCKVFRWSGSIRMMELQSHSWECLPVSVSPILPGTVPVLEWIAQEPDFSSVKF</sequence>
<evidence type="ECO:0000313" key="19">
    <source>
        <dbReference type="EMBL" id="QDL55614.1"/>
    </source>
</evidence>
<keyword evidence="5" id="KW-0479">Metal-binding</keyword>
<dbReference type="KEGG" id="rhg:EXZ61_16340"/>
<evidence type="ECO:0000256" key="4">
    <source>
        <dbReference type="ARBA" id="ARBA00022705"/>
    </source>
</evidence>
<dbReference type="PANTHER" id="PTHR47707:SF1">
    <property type="entry name" value="NUDIX HYDROLASE FAMILY PROTEIN"/>
    <property type="match status" value="1"/>
</dbReference>
<keyword evidence="8" id="KW-0460">Magnesium</keyword>
<evidence type="ECO:0000256" key="12">
    <source>
        <dbReference type="ARBA" id="ARBA00038905"/>
    </source>
</evidence>
<dbReference type="Pfam" id="PF00293">
    <property type="entry name" value="NUDIX"/>
    <property type="match status" value="1"/>
</dbReference>
<dbReference type="PROSITE" id="PS00893">
    <property type="entry name" value="NUDIX_BOX"/>
    <property type="match status" value="1"/>
</dbReference>
<evidence type="ECO:0000256" key="11">
    <source>
        <dbReference type="ARBA" id="ARBA00036904"/>
    </source>
</evidence>
<proteinExistence type="inferred from homology"/>
<evidence type="ECO:0000256" key="6">
    <source>
        <dbReference type="ARBA" id="ARBA00022763"/>
    </source>
</evidence>
<protein>
    <recommendedName>
        <fullName evidence="13">8-oxo-dGTP diphosphatase</fullName>
        <ecNumber evidence="12">3.6.1.55</ecNumber>
    </recommendedName>
    <alternativeName>
        <fullName evidence="16">7,8-dihydro-8-oxoguanine-triphosphatase</fullName>
    </alternativeName>
    <alternativeName>
        <fullName evidence="15">Mutator protein MutT</fullName>
    </alternativeName>
    <alternativeName>
        <fullName evidence="14">dGTP pyrophosphohydrolase</fullName>
    </alternativeName>
</protein>
<accession>A0A515ESH6</accession>
<evidence type="ECO:0000256" key="9">
    <source>
        <dbReference type="ARBA" id="ARBA00023204"/>
    </source>
</evidence>
<keyword evidence="20" id="KW-1185">Reference proteome</keyword>
<dbReference type="PANTHER" id="PTHR47707">
    <property type="entry name" value="8-OXO-DGTP DIPHOSPHATASE"/>
    <property type="match status" value="1"/>
</dbReference>
<comment type="catalytic activity">
    <reaction evidence="10">
        <text>8-oxo-dGTP + H2O = 8-oxo-dGMP + diphosphate + H(+)</text>
        <dbReference type="Rhea" id="RHEA:31575"/>
        <dbReference type="ChEBI" id="CHEBI:15377"/>
        <dbReference type="ChEBI" id="CHEBI:15378"/>
        <dbReference type="ChEBI" id="CHEBI:33019"/>
        <dbReference type="ChEBI" id="CHEBI:63224"/>
        <dbReference type="ChEBI" id="CHEBI:77896"/>
        <dbReference type="EC" id="3.6.1.55"/>
    </reaction>
</comment>
<evidence type="ECO:0000256" key="3">
    <source>
        <dbReference type="ARBA" id="ARBA00022457"/>
    </source>
</evidence>
<dbReference type="EC" id="3.6.1.55" evidence="12"/>
<evidence type="ECO:0000256" key="17">
    <source>
        <dbReference type="RuleBase" id="RU003476"/>
    </source>
</evidence>
<reference evidence="20" key="2">
    <citation type="journal article" date="2020" name="Int. J. Syst. Evol. Microbiol.">
        <title>Genomic insights into a novel species Rhodoferax aquaticus sp. nov., isolated from freshwater.</title>
        <authorList>
            <person name="Li T."/>
            <person name="Zhuo Y."/>
            <person name="Jin C.Z."/>
            <person name="Wu X."/>
            <person name="Ko S.R."/>
            <person name="Jin F.J."/>
            <person name="Ahn C.Y."/>
            <person name="Oh H.M."/>
            <person name="Lee H.G."/>
            <person name="Jin L."/>
        </authorList>
    </citation>
    <scope>NUCLEOTIDE SEQUENCE [LARGE SCALE GENOMIC DNA]</scope>
    <source>
        <strain evidence="20">Gr-4</strain>
    </source>
</reference>
<dbReference type="PROSITE" id="PS51462">
    <property type="entry name" value="NUDIX"/>
    <property type="match status" value="1"/>
</dbReference>
<dbReference type="SUPFAM" id="SSF55811">
    <property type="entry name" value="Nudix"/>
    <property type="match status" value="1"/>
</dbReference>
<evidence type="ECO:0000256" key="7">
    <source>
        <dbReference type="ARBA" id="ARBA00022801"/>
    </source>
</evidence>
<dbReference type="Gene3D" id="3.90.79.10">
    <property type="entry name" value="Nucleoside Triphosphate Pyrophosphohydrolase"/>
    <property type="match status" value="1"/>
</dbReference>
<dbReference type="GO" id="GO:0006281">
    <property type="term" value="P:DNA repair"/>
    <property type="evidence" value="ECO:0007669"/>
    <property type="project" value="UniProtKB-KW"/>
</dbReference>
<keyword evidence="4" id="KW-0235">DNA replication</keyword>
<evidence type="ECO:0000256" key="1">
    <source>
        <dbReference type="ARBA" id="ARBA00001946"/>
    </source>
</evidence>
<dbReference type="GO" id="GO:0046872">
    <property type="term" value="F:metal ion binding"/>
    <property type="evidence" value="ECO:0007669"/>
    <property type="project" value="UniProtKB-KW"/>
</dbReference>
<dbReference type="GO" id="GO:0035539">
    <property type="term" value="F:8-oxo-7,8-dihydrodeoxyguanosine triphosphate pyrophosphatase activity"/>
    <property type="evidence" value="ECO:0007669"/>
    <property type="project" value="UniProtKB-EC"/>
</dbReference>
<dbReference type="GO" id="GO:0044716">
    <property type="term" value="F:8-oxo-GDP phosphatase activity"/>
    <property type="evidence" value="ECO:0007669"/>
    <property type="project" value="TreeGrafter"/>
</dbReference>
<gene>
    <name evidence="19" type="ORF">EXZ61_16340</name>
</gene>
<keyword evidence="9" id="KW-0234">DNA repair</keyword>
<dbReference type="GO" id="GO:0044715">
    <property type="term" value="F:8-oxo-dGDP phosphatase activity"/>
    <property type="evidence" value="ECO:0007669"/>
    <property type="project" value="TreeGrafter"/>
</dbReference>
<keyword evidence="7 17" id="KW-0378">Hydrolase</keyword>
<dbReference type="PRINTS" id="PR00502">
    <property type="entry name" value="NUDIXFAMILY"/>
</dbReference>